<dbReference type="InterPro" id="IPR014284">
    <property type="entry name" value="RNA_pol_sigma-70_dom"/>
</dbReference>
<dbReference type="Gene3D" id="1.10.10.10">
    <property type="entry name" value="Winged helix-like DNA-binding domain superfamily/Winged helix DNA-binding domain"/>
    <property type="match status" value="1"/>
</dbReference>
<dbReference type="GO" id="GO:0006352">
    <property type="term" value="P:DNA-templated transcription initiation"/>
    <property type="evidence" value="ECO:0007669"/>
    <property type="project" value="InterPro"/>
</dbReference>
<dbReference type="InterPro" id="IPR013249">
    <property type="entry name" value="RNA_pol_sigma70_r4_t2"/>
</dbReference>
<dbReference type="PANTHER" id="PTHR43133:SF8">
    <property type="entry name" value="RNA POLYMERASE SIGMA FACTOR HI_1459-RELATED"/>
    <property type="match status" value="1"/>
</dbReference>
<dbReference type="NCBIfam" id="TIGR02937">
    <property type="entry name" value="sigma70-ECF"/>
    <property type="match status" value="1"/>
</dbReference>
<keyword evidence="4" id="KW-0238">DNA-binding</keyword>
<evidence type="ECO:0000256" key="5">
    <source>
        <dbReference type="ARBA" id="ARBA00023163"/>
    </source>
</evidence>
<proteinExistence type="inferred from homology"/>
<gene>
    <name evidence="8" type="ORF">D3874_18240</name>
</gene>
<dbReference type="InterPro" id="IPR013324">
    <property type="entry name" value="RNA_pol_sigma_r3/r4-like"/>
</dbReference>
<dbReference type="EMBL" id="QYUK01000011">
    <property type="protein sequence ID" value="RJF88688.1"/>
    <property type="molecule type" value="Genomic_DNA"/>
</dbReference>
<feature type="domain" description="RNA polymerase sigma factor 70 region 4 type 2" evidence="7">
    <location>
        <begin position="109"/>
        <end position="160"/>
    </location>
</feature>
<evidence type="ECO:0000313" key="9">
    <source>
        <dbReference type="Proteomes" id="UP000284605"/>
    </source>
</evidence>
<evidence type="ECO:0000256" key="1">
    <source>
        <dbReference type="ARBA" id="ARBA00010641"/>
    </source>
</evidence>
<dbReference type="AlphaFoldDB" id="A0A418WF85"/>
<evidence type="ECO:0000259" key="6">
    <source>
        <dbReference type="Pfam" id="PF04542"/>
    </source>
</evidence>
<dbReference type="CDD" id="cd06171">
    <property type="entry name" value="Sigma70_r4"/>
    <property type="match status" value="1"/>
</dbReference>
<keyword evidence="5" id="KW-0804">Transcription</keyword>
<keyword evidence="9" id="KW-1185">Reference proteome</keyword>
<dbReference type="PANTHER" id="PTHR43133">
    <property type="entry name" value="RNA POLYMERASE ECF-TYPE SIGMA FACTO"/>
    <property type="match status" value="1"/>
</dbReference>
<dbReference type="InterPro" id="IPR007627">
    <property type="entry name" value="RNA_pol_sigma70_r2"/>
</dbReference>
<accession>A0A418WF85</accession>
<reference evidence="8 9" key="1">
    <citation type="submission" date="2018-09" db="EMBL/GenBank/DDBJ databases">
        <authorList>
            <person name="Zhu H."/>
        </authorList>
    </citation>
    <scope>NUCLEOTIDE SEQUENCE [LARGE SCALE GENOMIC DNA]</scope>
    <source>
        <strain evidence="8 9">K1W22B-8</strain>
    </source>
</reference>
<organism evidence="8 9">
    <name type="scientific">Oleomonas cavernae</name>
    <dbReference type="NCBI Taxonomy" id="2320859"/>
    <lineage>
        <taxon>Bacteria</taxon>
        <taxon>Pseudomonadati</taxon>
        <taxon>Pseudomonadota</taxon>
        <taxon>Alphaproteobacteria</taxon>
        <taxon>Acetobacterales</taxon>
        <taxon>Acetobacteraceae</taxon>
        <taxon>Oleomonas</taxon>
    </lineage>
</organism>
<dbReference type="Proteomes" id="UP000284605">
    <property type="component" value="Unassembled WGS sequence"/>
</dbReference>
<dbReference type="InterPro" id="IPR039425">
    <property type="entry name" value="RNA_pol_sigma-70-like"/>
</dbReference>
<feature type="domain" description="RNA polymerase sigma-70 region 2" evidence="6">
    <location>
        <begin position="16"/>
        <end position="79"/>
    </location>
</feature>
<keyword evidence="3" id="KW-0731">Sigma factor</keyword>
<dbReference type="SUPFAM" id="SSF88659">
    <property type="entry name" value="Sigma3 and sigma4 domains of RNA polymerase sigma factors"/>
    <property type="match status" value="1"/>
</dbReference>
<evidence type="ECO:0000256" key="2">
    <source>
        <dbReference type="ARBA" id="ARBA00023015"/>
    </source>
</evidence>
<dbReference type="InterPro" id="IPR036388">
    <property type="entry name" value="WH-like_DNA-bd_sf"/>
</dbReference>
<dbReference type="GO" id="GO:0016987">
    <property type="term" value="F:sigma factor activity"/>
    <property type="evidence" value="ECO:0007669"/>
    <property type="project" value="UniProtKB-KW"/>
</dbReference>
<protein>
    <submittedName>
        <fullName evidence="8">RNA polymerase sigma factor</fullName>
    </submittedName>
</protein>
<evidence type="ECO:0000256" key="4">
    <source>
        <dbReference type="ARBA" id="ARBA00023125"/>
    </source>
</evidence>
<name>A0A418WF85_9PROT</name>
<comment type="caution">
    <text evidence="8">The sequence shown here is derived from an EMBL/GenBank/DDBJ whole genome shotgun (WGS) entry which is preliminary data.</text>
</comment>
<evidence type="ECO:0000313" key="8">
    <source>
        <dbReference type="EMBL" id="RJF88688.1"/>
    </source>
</evidence>
<dbReference type="SUPFAM" id="SSF88946">
    <property type="entry name" value="Sigma2 domain of RNA polymerase sigma factors"/>
    <property type="match status" value="1"/>
</dbReference>
<dbReference type="Pfam" id="PF08281">
    <property type="entry name" value="Sigma70_r4_2"/>
    <property type="match status" value="1"/>
</dbReference>
<comment type="similarity">
    <text evidence="1">Belongs to the sigma-70 factor family. ECF subfamily.</text>
</comment>
<evidence type="ECO:0000259" key="7">
    <source>
        <dbReference type="Pfam" id="PF08281"/>
    </source>
</evidence>
<evidence type="ECO:0000256" key="3">
    <source>
        <dbReference type="ARBA" id="ARBA00023082"/>
    </source>
</evidence>
<dbReference type="GO" id="GO:0003677">
    <property type="term" value="F:DNA binding"/>
    <property type="evidence" value="ECO:0007669"/>
    <property type="project" value="UniProtKB-KW"/>
</dbReference>
<keyword evidence="2" id="KW-0805">Transcription regulation</keyword>
<dbReference type="InterPro" id="IPR013325">
    <property type="entry name" value="RNA_pol_sigma_r2"/>
</dbReference>
<sequence length="170" mass="18950">MLMVRTGSGRKILLDLLPSLRRFARRLARSDDRGDDLLQEACERMLRHVDTNLSVSIGPAWCYTVVRNTWIDVLRRGQRVQRNAETGAALFDRADAAATAPHDAPSAIDIWRAIDGLTDDHREVILLCAIEDLDHDEVAKILGVAAGTVRSRLARARLALARTLQMEGRT</sequence>
<dbReference type="Gene3D" id="1.10.1740.10">
    <property type="match status" value="1"/>
</dbReference>
<dbReference type="Pfam" id="PF04542">
    <property type="entry name" value="Sigma70_r2"/>
    <property type="match status" value="1"/>
</dbReference>